<proteinExistence type="predicted"/>
<protein>
    <submittedName>
        <fullName evidence="1">Uncharacterized protein</fullName>
    </submittedName>
</protein>
<sequence length="43" mass="4591">MDRFEEAEVRAVDLAPALLAAYEDVYSGGPHGHGFAARLAGIF</sequence>
<dbReference type="Proteomes" id="UP001230207">
    <property type="component" value="Unassembled WGS sequence"/>
</dbReference>
<organism evidence="1 2">
    <name type="scientific">Pararhizobium capsulatum DSM 1112</name>
    <dbReference type="NCBI Taxonomy" id="1121113"/>
    <lineage>
        <taxon>Bacteria</taxon>
        <taxon>Pseudomonadati</taxon>
        <taxon>Pseudomonadota</taxon>
        <taxon>Alphaproteobacteria</taxon>
        <taxon>Hyphomicrobiales</taxon>
        <taxon>Rhizobiaceae</taxon>
        <taxon>Rhizobium/Agrobacterium group</taxon>
        <taxon>Pararhizobium</taxon>
    </lineage>
</organism>
<dbReference type="EMBL" id="JAUSVF010000004">
    <property type="protein sequence ID" value="MDQ0323637.1"/>
    <property type="molecule type" value="Genomic_DNA"/>
</dbReference>
<gene>
    <name evidence="1" type="ORF">QO002_005844</name>
</gene>
<comment type="caution">
    <text evidence="1">The sequence shown here is derived from an EMBL/GenBank/DDBJ whole genome shotgun (WGS) entry which is preliminary data.</text>
</comment>
<name>A0ABU0BZF0_9HYPH</name>
<accession>A0ABU0BZF0</accession>
<keyword evidence="2" id="KW-1185">Reference proteome</keyword>
<evidence type="ECO:0000313" key="2">
    <source>
        <dbReference type="Proteomes" id="UP001230207"/>
    </source>
</evidence>
<dbReference type="RefSeq" id="WP_307236328.1">
    <property type="nucleotide sequence ID" value="NZ_JAUSVF010000004.1"/>
</dbReference>
<reference evidence="1 2" key="1">
    <citation type="submission" date="2023-07" db="EMBL/GenBank/DDBJ databases">
        <title>Genomic Encyclopedia of Type Strains, Phase IV (KMG-IV): sequencing the most valuable type-strain genomes for metagenomic binning, comparative biology and taxonomic classification.</title>
        <authorList>
            <person name="Goeker M."/>
        </authorList>
    </citation>
    <scope>NUCLEOTIDE SEQUENCE [LARGE SCALE GENOMIC DNA]</scope>
    <source>
        <strain evidence="1 2">DSM 1112</strain>
    </source>
</reference>
<evidence type="ECO:0000313" key="1">
    <source>
        <dbReference type="EMBL" id="MDQ0323637.1"/>
    </source>
</evidence>